<dbReference type="InterPro" id="IPR000073">
    <property type="entry name" value="AB_hydrolase_1"/>
</dbReference>
<feature type="active site" description="Charge relay system" evidence="7">
    <location>
        <position position="327"/>
    </location>
</feature>
<evidence type="ECO:0000256" key="4">
    <source>
        <dbReference type="ARBA" id="ARBA00023098"/>
    </source>
</evidence>
<feature type="active site" description="Nucleophile" evidence="7">
    <location>
        <position position="157"/>
    </location>
</feature>
<reference evidence="9" key="3">
    <citation type="submission" date="2025-09" db="UniProtKB">
        <authorList>
            <consortium name="Ensembl"/>
        </authorList>
    </citation>
    <scope>IDENTIFICATION</scope>
</reference>
<keyword evidence="2" id="KW-0732">Signal</keyword>
<evidence type="ECO:0000256" key="5">
    <source>
        <dbReference type="ARBA" id="ARBA00023180"/>
    </source>
</evidence>
<evidence type="ECO:0000256" key="1">
    <source>
        <dbReference type="ARBA" id="ARBA00010701"/>
    </source>
</evidence>
<dbReference type="GeneTree" id="ENSGT00940000161066"/>
<evidence type="ECO:0000313" key="10">
    <source>
        <dbReference type="Proteomes" id="UP000314987"/>
    </source>
</evidence>
<dbReference type="Pfam" id="PF00561">
    <property type="entry name" value="Abhydrolase_1"/>
    <property type="match status" value="1"/>
</dbReference>
<dbReference type="GO" id="GO:0016042">
    <property type="term" value="P:lipid catabolic process"/>
    <property type="evidence" value="ECO:0007669"/>
    <property type="project" value="UniProtKB-KW"/>
</dbReference>
<evidence type="ECO:0000256" key="2">
    <source>
        <dbReference type="ARBA" id="ARBA00022729"/>
    </source>
</evidence>
<reference evidence="10" key="1">
    <citation type="submission" date="2018-12" db="EMBL/GenBank/DDBJ databases">
        <authorList>
            <person name="Yazar S."/>
        </authorList>
    </citation>
    <scope>NUCLEOTIDE SEQUENCE [LARGE SCALE GENOMIC DNA]</scope>
</reference>
<sequence length="390" mass="44706">MRTICPNGHKGSRTMCCEMLRAWLDIENPKRQIIELLLEAQGKGQLLVFHKFPTLLGFSGPQPVTYLQHGLLTSARDWILNLPNSSSAFMLFEARYDVWMGNSWGSTWSRKNFYSPPDSSESWAFSFDEMAKYDPPATINFILEMTGHEQLYYVGHSQGSTIAFIAFSTDQALAEKVKALFALSPATAMKHMKSPLDIFLLFTKKMFKILFGDRAFFTNIHLEKFIATRICGCKVLDQICVNAIFIMCGYNQKNLNMSRLDMYLSHVSGTSVQTLFHQWQVRTGKEFQAYDWGSPIQNIMHFNQPTPPFYRAEDMTAPAFPWSGGNDWLLSPKDVEDLLHQLPNLVYHKMIPSHNHLDFIWGMDPQEQIYDDLVEMMTQNASSFPAMGRT</sequence>
<comment type="similarity">
    <text evidence="1 6">Belongs to the AB hydrolase superfamily. Lipase family.</text>
</comment>
<keyword evidence="3 6" id="KW-0442">Lipid degradation</keyword>
<keyword evidence="4" id="KW-0443">Lipid metabolism</keyword>
<evidence type="ECO:0000256" key="6">
    <source>
        <dbReference type="PIRNR" id="PIRNR000862"/>
    </source>
</evidence>
<dbReference type="PANTHER" id="PTHR11005">
    <property type="entry name" value="LYSOSOMAL ACID LIPASE-RELATED"/>
    <property type="match status" value="1"/>
</dbReference>
<dbReference type="STRING" id="29139.ENSVURP00010032054"/>
<dbReference type="PIRSF" id="PIRSF000862">
    <property type="entry name" value="Steryl_ester_lip"/>
    <property type="match status" value="1"/>
</dbReference>
<dbReference type="Proteomes" id="UP000314987">
    <property type="component" value="Unassembled WGS sequence"/>
</dbReference>
<feature type="domain" description="AB hydrolase-1" evidence="8">
    <location>
        <begin position="67"/>
        <end position="362"/>
    </location>
</feature>
<dbReference type="Ensembl" id="ENSVURT00010036496.1">
    <property type="protein sequence ID" value="ENSVURP00010032054.1"/>
    <property type="gene ID" value="ENSVURG00010024465.1"/>
</dbReference>
<keyword evidence="5" id="KW-0325">Glycoprotein</keyword>
<protein>
    <recommendedName>
        <fullName evidence="6">Lipase</fullName>
    </recommendedName>
</protein>
<dbReference type="GO" id="GO:0016788">
    <property type="term" value="F:hydrolase activity, acting on ester bonds"/>
    <property type="evidence" value="ECO:0007669"/>
    <property type="project" value="InterPro"/>
</dbReference>
<evidence type="ECO:0000313" key="9">
    <source>
        <dbReference type="Ensembl" id="ENSVURP00010032054.1"/>
    </source>
</evidence>
<feature type="active site" description="Charge relay system" evidence="7">
    <location>
        <position position="356"/>
    </location>
</feature>
<dbReference type="SUPFAM" id="SSF53474">
    <property type="entry name" value="alpha/beta-Hydrolases"/>
    <property type="match status" value="1"/>
</dbReference>
<dbReference type="Gene3D" id="3.40.50.1820">
    <property type="entry name" value="alpha/beta hydrolase"/>
    <property type="match status" value="1"/>
</dbReference>
<evidence type="ECO:0000256" key="7">
    <source>
        <dbReference type="PIRSR" id="PIRSR000862-1"/>
    </source>
</evidence>
<accession>A0A4X2M2P1</accession>
<keyword evidence="6" id="KW-0378">Hydrolase</keyword>
<keyword evidence="10" id="KW-1185">Reference proteome</keyword>
<organism evidence="9 10">
    <name type="scientific">Vombatus ursinus</name>
    <name type="common">Common wombat</name>
    <dbReference type="NCBI Taxonomy" id="29139"/>
    <lineage>
        <taxon>Eukaryota</taxon>
        <taxon>Metazoa</taxon>
        <taxon>Chordata</taxon>
        <taxon>Craniata</taxon>
        <taxon>Vertebrata</taxon>
        <taxon>Euteleostomi</taxon>
        <taxon>Mammalia</taxon>
        <taxon>Metatheria</taxon>
        <taxon>Diprotodontia</taxon>
        <taxon>Vombatidae</taxon>
        <taxon>Vombatus</taxon>
    </lineage>
</organism>
<dbReference type="OMA" id="GYPYEKY"/>
<evidence type="ECO:0000256" key="3">
    <source>
        <dbReference type="ARBA" id="ARBA00022963"/>
    </source>
</evidence>
<dbReference type="AlphaFoldDB" id="A0A4X2M2P1"/>
<dbReference type="InterPro" id="IPR029058">
    <property type="entry name" value="AB_hydrolase_fold"/>
</dbReference>
<name>A0A4X2M2P1_VOMUR</name>
<dbReference type="FunFam" id="3.40.50.1820:FF:000012">
    <property type="entry name" value="Lipase"/>
    <property type="match status" value="1"/>
</dbReference>
<proteinExistence type="inferred from homology"/>
<evidence type="ECO:0000259" key="8">
    <source>
        <dbReference type="Pfam" id="PF00561"/>
    </source>
</evidence>
<reference evidence="9" key="2">
    <citation type="submission" date="2025-08" db="UniProtKB">
        <authorList>
            <consortium name="Ensembl"/>
        </authorList>
    </citation>
    <scope>IDENTIFICATION</scope>
</reference>
<dbReference type="InterPro" id="IPR025483">
    <property type="entry name" value="Lipase_euk"/>
</dbReference>